<feature type="compositionally biased region" description="Pro residues" evidence="2">
    <location>
        <begin position="77"/>
        <end position="87"/>
    </location>
</feature>
<feature type="region of interest" description="Disordered" evidence="2">
    <location>
        <begin position="1"/>
        <end position="137"/>
    </location>
</feature>
<keyword evidence="4" id="KW-1185">Reference proteome</keyword>
<dbReference type="PANTHER" id="PTHR11176:SF57">
    <property type="entry name" value="PROTEIN BOULE"/>
    <property type="match status" value="1"/>
</dbReference>
<dbReference type="Proteomes" id="UP000015105">
    <property type="component" value="Chromosome 6D"/>
</dbReference>
<evidence type="ECO:0000256" key="1">
    <source>
        <dbReference type="ARBA" id="ARBA00022884"/>
    </source>
</evidence>
<evidence type="ECO:0000313" key="3">
    <source>
        <dbReference type="EnsemblPlants" id="AET6Gv20703200.8"/>
    </source>
</evidence>
<dbReference type="AlphaFoldDB" id="A0A453PE29"/>
<feature type="compositionally biased region" description="Basic residues" evidence="2">
    <location>
        <begin position="58"/>
        <end position="69"/>
    </location>
</feature>
<reference evidence="4" key="2">
    <citation type="journal article" date="2017" name="Nat. Plants">
        <title>The Aegilops tauschii genome reveals multiple impacts of transposons.</title>
        <authorList>
            <person name="Zhao G."/>
            <person name="Zou C."/>
            <person name="Li K."/>
            <person name="Wang K."/>
            <person name="Li T."/>
            <person name="Gao L."/>
            <person name="Zhang X."/>
            <person name="Wang H."/>
            <person name="Yang Z."/>
            <person name="Liu X."/>
            <person name="Jiang W."/>
            <person name="Mao L."/>
            <person name="Kong X."/>
            <person name="Jiao Y."/>
            <person name="Jia J."/>
        </authorList>
    </citation>
    <scope>NUCLEOTIDE SEQUENCE [LARGE SCALE GENOMIC DNA]</scope>
    <source>
        <strain evidence="4">cv. AL8/78</strain>
    </source>
</reference>
<dbReference type="GO" id="GO:0003723">
    <property type="term" value="F:RNA binding"/>
    <property type="evidence" value="ECO:0007669"/>
    <property type="project" value="UniProtKB-KW"/>
</dbReference>
<protein>
    <submittedName>
        <fullName evidence="3">Uncharacterized protein</fullName>
    </submittedName>
</protein>
<proteinExistence type="predicted"/>
<dbReference type="EnsemblPlants" id="AET6Gv20703200.8">
    <property type="protein sequence ID" value="AET6Gv20703200.8"/>
    <property type="gene ID" value="AET6Gv20703200"/>
</dbReference>
<evidence type="ECO:0000256" key="2">
    <source>
        <dbReference type="SAM" id="MobiDB-lite"/>
    </source>
</evidence>
<sequence length="221" mass="22444">VVPTFFSPTPPPILPNPLSPPPGGSTGIAATEDPLRPTPRNPADPLAPPGWPCTSTTRGRRPGRRRRPAPARGCTCPPRPSGTPPTPSSSSGASPGRPPARGSAASTSASGTSSRPSSSPTATPAAPKDTASSVPAPPPPPPLFRCCRILVPPVSLPGSAVAVLDCLRVSWSSPQVTFRDAEAATKACEEPSPVIDGRRANCNLASLGRAQPSTPLGIILF</sequence>
<reference evidence="4" key="1">
    <citation type="journal article" date="2014" name="Science">
        <title>Ancient hybridizations among the ancestral genomes of bread wheat.</title>
        <authorList>
            <consortium name="International Wheat Genome Sequencing Consortium,"/>
            <person name="Marcussen T."/>
            <person name="Sandve S.R."/>
            <person name="Heier L."/>
            <person name="Spannagl M."/>
            <person name="Pfeifer M."/>
            <person name="Jakobsen K.S."/>
            <person name="Wulff B.B."/>
            <person name="Steuernagel B."/>
            <person name="Mayer K.F."/>
            <person name="Olsen O.A."/>
        </authorList>
    </citation>
    <scope>NUCLEOTIDE SEQUENCE [LARGE SCALE GENOMIC DNA]</scope>
    <source>
        <strain evidence="4">cv. AL8/78</strain>
    </source>
</reference>
<reference evidence="3" key="3">
    <citation type="journal article" date="2017" name="Nature">
        <title>Genome sequence of the progenitor of the wheat D genome Aegilops tauschii.</title>
        <authorList>
            <person name="Luo M.C."/>
            <person name="Gu Y.Q."/>
            <person name="Puiu D."/>
            <person name="Wang H."/>
            <person name="Twardziok S.O."/>
            <person name="Deal K.R."/>
            <person name="Huo N."/>
            <person name="Zhu T."/>
            <person name="Wang L."/>
            <person name="Wang Y."/>
            <person name="McGuire P.E."/>
            <person name="Liu S."/>
            <person name="Long H."/>
            <person name="Ramasamy R.K."/>
            <person name="Rodriguez J.C."/>
            <person name="Van S.L."/>
            <person name="Yuan L."/>
            <person name="Wang Z."/>
            <person name="Xia Z."/>
            <person name="Xiao L."/>
            <person name="Anderson O.D."/>
            <person name="Ouyang S."/>
            <person name="Liang Y."/>
            <person name="Zimin A.V."/>
            <person name="Pertea G."/>
            <person name="Qi P."/>
            <person name="Bennetzen J.L."/>
            <person name="Dai X."/>
            <person name="Dawson M.W."/>
            <person name="Muller H.G."/>
            <person name="Kugler K."/>
            <person name="Rivarola-Duarte L."/>
            <person name="Spannagl M."/>
            <person name="Mayer K.F.X."/>
            <person name="Lu F.H."/>
            <person name="Bevan M.W."/>
            <person name="Leroy P."/>
            <person name="Li P."/>
            <person name="You F.M."/>
            <person name="Sun Q."/>
            <person name="Liu Z."/>
            <person name="Lyons E."/>
            <person name="Wicker T."/>
            <person name="Salzberg S.L."/>
            <person name="Devos K.M."/>
            <person name="Dvorak J."/>
        </authorList>
    </citation>
    <scope>NUCLEOTIDE SEQUENCE [LARGE SCALE GENOMIC DNA]</scope>
    <source>
        <strain evidence="3">cv. AL8/78</strain>
    </source>
</reference>
<feature type="compositionally biased region" description="Pro residues" evidence="2">
    <location>
        <begin position="36"/>
        <end position="51"/>
    </location>
</feature>
<dbReference type="PANTHER" id="PTHR11176">
    <property type="entry name" value="BOULE-RELATED"/>
    <property type="match status" value="1"/>
</dbReference>
<dbReference type="Gramene" id="AET6Gv20703200.8">
    <property type="protein sequence ID" value="AET6Gv20703200.8"/>
    <property type="gene ID" value="AET6Gv20703200"/>
</dbReference>
<reference evidence="3" key="4">
    <citation type="submission" date="2019-03" db="UniProtKB">
        <authorList>
            <consortium name="EnsemblPlants"/>
        </authorList>
    </citation>
    <scope>IDENTIFICATION</scope>
</reference>
<accession>A0A453PE29</accession>
<feature type="compositionally biased region" description="Pro residues" evidence="2">
    <location>
        <begin position="8"/>
        <end position="23"/>
    </location>
</feature>
<feature type="compositionally biased region" description="Low complexity" evidence="2">
    <location>
        <begin position="88"/>
        <end position="133"/>
    </location>
</feature>
<keyword evidence="1" id="KW-0694">RNA-binding</keyword>
<evidence type="ECO:0000313" key="4">
    <source>
        <dbReference type="Proteomes" id="UP000015105"/>
    </source>
</evidence>
<organism evidence="3 4">
    <name type="scientific">Aegilops tauschii subsp. strangulata</name>
    <name type="common">Goatgrass</name>
    <dbReference type="NCBI Taxonomy" id="200361"/>
    <lineage>
        <taxon>Eukaryota</taxon>
        <taxon>Viridiplantae</taxon>
        <taxon>Streptophyta</taxon>
        <taxon>Embryophyta</taxon>
        <taxon>Tracheophyta</taxon>
        <taxon>Spermatophyta</taxon>
        <taxon>Magnoliopsida</taxon>
        <taxon>Liliopsida</taxon>
        <taxon>Poales</taxon>
        <taxon>Poaceae</taxon>
        <taxon>BOP clade</taxon>
        <taxon>Pooideae</taxon>
        <taxon>Triticodae</taxon>
        <taxon>Triticeae</taxon>
        <taxon>Triticinae</taxon>
        <taxon>Aegilops</taxon>
    </lineage>
</organism>
<reference evidence="3" key="5">
    <citation type="journal article" date="2021" name="G3 (Bethesda)">
        <title>Aegilops tauschii genome assembly Aet v5.0 features greater sequence contiguity and improved annotation.</title>
        <authorList>
            <person name="Wang L."/>
            <person name="Zhu T."/>
            <person name="Rodriguez J.C."/>
            <person name="Deal K.R."/>
            <person name="Dubcovsky J."/>
            <person name="McGuire P.E."/>
            <person name="Lux T."/>
            <person name="Spannagl M."/>
            <person name="Mayer K.F.X."/>
            <person name="Baldrich P."/>
            <person name="Meyers B.C."/>
            <person name="Huo N."/>
            <person name="Gu Y.Q."/>
            <person name="Zhou H."/>
            <person name="Devos K.M."/>
            <person name="Bennetzen J.L."/>
            <person name="Unver T."/>
            <person name="Budak H."/>
            <person name="Gulick P.J."/>
            <person name="Galiba G."/>
            <person name="Kalapos B."/>
            <person name="Nelson D.R."/>
            <person name="Li P."/>
            <person name="You F.M."/>
            <person name="Luo M.C."/>
            <person name="Dvorak J."/>
        </authorList>
    </citation>
    <scope>NUCLEOTIDE SEQUENCE [LARGE SCALE GENOMIC DNA]</scope>
    <source>
        <strain evidence="3">cv. AL8/78</strain>
    </source>
</reference>
<name>A0A453PE29_AEGTS</name>